<dbReference type="Pfam" id="PF00557">
    <property type="entry name" value="Peptidase_M24"/>
    <property type="match status" value="1"/>
</dbReference>
<dbReference type="SUPFAM" id="SSF53092">
    <property type="entry name" value="Creatinase/prolidase N-terminal domain"/>
    <property type="match status" value="2"/>
</dbReference>
<dbReference type="Pfam" id="PF01321">
    <property type="entry name" value="Creatinase_N"/>
    <property type="match status" value="1"/>
</dbReference>
<protein>
    <submittedName>
        <fullName evidence="10">Aste57867_8903 protein</fullName>
    </submittedName>
</protein>
<dbReference type="InterPro" id="IPR036005">
    <property type="entry name" value="Creatinase/aminopeptidase-like"/>
</dbReference>
<accession>A0A485KLG2</accession>
<dbReference type="GO" id="GO:0046872">
    <property type="term" value="F:metal ion binding"/>
    <property type="evidence" value="ECO:0007669"/>
    <property type="project" value="UniProtKB-KW"/>
</dbReference>
<dbReference type="InterPro" id="IPR000587">
    <property type="entry name" value="Creatinase_N"/>
</dbReference>
<evidence type="ECO:0000259" key="7">
    <source>
        <dbReference type="Pfam" id="PF01321"/>
    </source>
</evidence>
<dbReference type="EMBL" id="CAADRA010005138">
    <property type="protein sequence ID" value="VFT85787.1"/>
    <property type="molecule type" value="Genomic_DNA"/>
</dbReference>
<evidence type="ECO:0000259" key="6">
    <source>
        <dbReference type="Pfam" id="PF00557"/>
    </source>
</evidence>
<dbReference type="PANTHER" id="PTHR43763">
    <property type="entry name" value="XAA-PRO AMINOPEPTIDASE 1"/>
    <property type="match status" value="1"/>
</dbReference>
<dbReference type="FunFam" id="3.90.230.10:FF:000007">
    <property type="entry name" value="Xaa-Pro aminopeptidase P"/>
    <property type="match status" value="1"/>
</dbReference>
<evidence type="ECO:0000313" key="10">
    <source>
        <dbReference type="EMBL" id="VFT85787.1"/>
    </source>
</evidence>
<evidence type="ECO:0000256" key="5">
    <source>
        <dbReference type="ARBA" id="ARBA00023211"/>
    </source>
</evidence>
<evidence type="ECO:0000256" key="2">
    <source>
        <dbReference type="ARBA" id="ARBA00008766"/>
    </source>
</evidence>
<feature type="domain" description="Peptidase M24" evidence="6">
    <location>
        <begin position="328"/>
        <end position="547"/>
    </location>
</feature>
<evidence type="ECO:0000256" key="1">
    <source>
        <dbReference type="ARBA" id="ARBA00001936"/>
    </source>
</evidence>
<dbReference type="GO" id="GO:0005737">
    <property type="term" value="C:cytoplasm"/>
    <property type="evidence" value="ECO:0007669"/>
    <property type="project" value="UniProtKB-ARBA"/>
</dbReference>
<sequence>MTQTLEKIRRAFGGLAPRVLDAELRIQNALSQTRVSALLVESEDAHGSEYVSERDMRRAFVSGFDGSAGSALITTDKALLWTDGRYFLQAENQLSKEWTLMRQAEKGVPTVEEWLESNLGSGEALAIDPLLTSVSTARRLVKSANKAKASVVCCELNQNVVDAVWDAQPPKVPSDLQVLGIAFTGASIADKLTNLRREIQAKKAEAIVLTALDDIAWLFNIRGADVQFNPVVMSYALVTLTSATLFVDAKELTPAVQAHFGNLVTVQGYDDVIPSLEAYARTAAPGAILVDPAQCNVAVFSAIPLAARHEAPSIVLKQKAIKNAVEIEGMRQAHIRDGAALVKFWSWLEETIAAGVPVNEVSADRKQQSFRREMDNFVSLSFGTISGSGPNGAIIHYHADDETKCGTITTDKMYLNDSGAQYLDGTTDITRTVHLGQPTAYEIHCFTHVLKAHIALATAVFPNECDGVKLDAITRAPLWKAGLDYRHGTGHGVGAFLNVHEKGVVRLLMSFKLNPTGLLISENMIVSNEPGYYEDGAFGIRIENLMVAVKATNVPTTFATFCTFETITMCPIQRKLIDVSVLTADELVWLNAYHADVRAKVSPLLQTSPAALAYLLRETAPIGTA</sequence>
<dbReference type="InterPro" id="IPR033740">
    <property type="entry name" value="Pept_M24B"/>
</dbReference>
<dbReference type="Pfam" id="PF16189">
    <property type="entry name" value="Creatinase_N_2"/>
    <property type="match status" value="1"/>
</dbReference>
<evidence type="ECO:0000313" key="11">
    <source>
        <dbReference type="Proteomes" id="UP000332933"/>
    </source>
</evidence>
<name>A0A485KLG2_9STRA</name>
<comment type="similarity">
    <text evidence="2">Belongs to the peptidase M24B family.</text>
</comment>
<proteinExistence type="inferred from homology"/>
<dbReference type="OrthoDB" id="9995434at2759"/>
<keyword evidence="5" id="KW-0464">Manganese</keyword>
<evidence type="ECO:0000313" key="9">
    <source>
        <dbReference type="EMBL" id="KAF0700567.1"/>
    </source>
</evidence>
<dbReference type="InterPro" id="IPR050422">
    <property type="entry name" value="X-Pro_aminopeptidase_P"/>
</dbReference>
<dbReference type="Gene3D" id="3.90.230.10">
    <property type="entry name" value="Creatinase/methionine aminopeptidase superfamily"/>
    <property type="match status" value="1"/>
</dbReference>
<evidence type="ECO:0000259" key="8">
    <source>
        <dbReference type="Pfam" id="PF16188"/>
    </source>
</evidence>
<reference evidence="10 11" key="1">
    <citation type="submission" date="2019-03" db="EMBL/GenBank/DDBJ databases">
        <authorList>
            <person name="Gaulin E."/>
            <person name="Dumas B."/>
        </authorList>
    </citation>
    <scope>NUCLEOTIDE SEQUENCE [LARGE SCALE GENOMIC DNA]</scope>
    <source>
        <strain evidence="10">CBS 568.67</strain>
    </source>
</reference>
<feature type="domain" description="Peptidase M24 C-terminal" evidence="8">
    <location>
        <begin position="561"/>
        <end position="622"/>
    </location>
</feature>
<dbReference type="CDD" id="cd01085">
    <property type="entry name" value="APP"/>
    <property type="match status" value="1"/>
</dbReference>
<comment type="cofactor">
    <cofactor evidence="1">
        <name>Mn(2+)</name>
        <dbReference type="ChEBI" id="CHEBI:29035"/>
    </cofactor>
</comment>
<keyword evidence="11" id="KW-1185">Reference proteome</keyword>
<dbReference type="Proteomes" id="UP000332933">
    <property type="component" value="Unassembled WGS sequence"/>
</dbReference>
<dbReference type="InterPro" id="IPR032416">
    <property type="entry name" value="Peptidase_M24_C"/>
</dbReference>
<reference evidence="9" key="2">
    <citation type="submission" date="2019-06" db="EMBL/GenBank/DDBJ databases">
        <title>Genomics analysis of Aphanomyces spp. identifies a new class of oomycete effector associated with host adaptation.</title>
        <authorList>
            <person name="Gaulin E."/>
        </authorList>
    </citation>
    <scope>NUCLEOTIDE SEQUENCE</scope>
    <source>
        <strain evidence="9">CBS 578.67</strain>
    </source>
</reference>
<organism evidence="10 11">
    <name type="scientific">Aphanomyces stellatus</name>
    <dbReference type="NCBI Taxonomy" id="120398"/>
    <lineage>
        <taxon>Eukaryota</taxon>
        <taxon>Sar</taxon>
        <taxon>Stramenopiles</taxon>
        <taxon>Oomycota</taxon>
        <taxon>Saprolegniomycetes</taxon>
        <taxon>Saprolegniales</taxon>
        <taxon>Verrucalvaceae</taxon>
        <taxon>Aphanomyces</taxon>
    </lineage>
</organism>
<feature type="domain" description="Creatinase N-terminal" evidence="7">
    <location>
        <begin position="25"/>
        <end position="147"/>
    </location>
</feature>
<keyword evidence="3" id="KW-0479">Metal-binding</keyword>
<dbReference type="Gene3D" id="3.40.350.10">
    <property type="entry name" value="Creatinase/prolidase N-terminal domain"/>
    <property type="match status" value="2"/>
</dbReference>
<dbReference type="InterPro" id="IPR000994">
    <property type="entry name" value="Pept_M24"/>
</dbReference>
<dbReference type="InterPro" id="IPR029149">
    <property type="entry name" value="Creatin/AminoP/Spt16_N"/>
</dbReference>
<dbReference type="Pfam" id="PF16188">
    <property type="entry name" value="Peptidase_M24_C"/>
    <property type="match status" value="1"/>
</dbReference>
<gene>
    <name evidence="10" type="primary">Aste57867_8903</name>
    <name evidence="9" type="ORF">As57867_008868</name>
    <name evidence="10" type="ORF">ASTE57867_8903</name>
</gene>
<dbReference type="PANTHER" id="PTHR43763:SF6">
    <property type="entry name" value="XAA-PRO AMINOPEPTIDASE 1"/>
    <property type="match status" value="1"/>
</dbReference>
<evidence type="ECO:0000256" key="3">
    <source>
        <dbReference type="ARBA" id="ARBA00022723"/>
    </source>
</evidence>
<dbReference type="FunFam" id="3.40.350.10:FF:000003">
    <property type="entry name" value="Xaa-pro aminopeptidase P"/>
    <property type="match status" value="1"/>
</dbReference>
<dbReference type="AlphaFoldDB" id="A0A485KLG2"/>
<dbReference type="EMBL" id="VJMH01005117">
    <property type="protein sequence ID" value="KAF0700567.1"/>
    <property type="molecule type" value="Genomic_DNA"/>
</dbReference>
<dbReference type="SUPFAM" id="SSF55920">
    <property type="entry name" value="Creatinase/aminopeptidase"/>
    <property type="match status" value="1"/>
</dbReference>
<dbReference type="GO" id="GO:0070006">
    <property type="term" value="F:metalloaminopeptidase activity"/>
    <property type="evidence" value="ECO:0007669"/>
    <property type="project" value="InterPro"/>
</dbReference>
<keyword evidence="4" id="KW-0378">Hydrolase</keyword>
<evidence type="ECO:0000256" key="4">
    <source>
        <dbReference type="ARBA" id="ARBA00022801"/>
    </source>
</evidence>